<reference evidence="1" key="1">
    <citation type="submission" date="2021-07" db="EMBL/GenBank/DDBJ databases">
        <title>Draft genome of Mortierella alpina, strain LL118, isolated from an aspen leaf litter sample.</title>
        <authorList>
            <person name="Yang S."/>
            <person name="Vinatzer B.A."/>
        </authorList>
    </citation>
    <scope>NUCLEOTIDE SEQUENCE</scope>
    <source>
        <strain evidence="1">LL118</strain>
    </source>
</reference>
<proteinExistence type="predicted"/>
<dbReference type="GO" id="GO:0006044">
    <property type="term" value="P:N-acetylglucosamine metabolic process"/>
    <property type="evidence" value="ECO:0007669"/>
    <property type="project" value="TreeGrafter"/>
</dbReference>
<comment type="caution">
    <text evidence="1">The sequence shown here is derived from an EMBL/GenBank/DDBJ whole genome shotgun (WGS) entry which is preliminary data.</text>
</comment>
<dbReference type="PANTHER" id="PTHR12224">
    <property type="entry name" value="BETA-1,4-MANNOSYL-GLYCOPROTEIN BETA-1,4-N-ACETYLGLUCOSAMINYL-TRANSFERASE"/>
    <property type="match status" value="1"/>
</dbReference>
<gene>
    <name evidence="1" type="ORF">KVV02_007136</name>
</gene>
<name>A0A9P8A3V9_MORAP</name>
<organism evidence="1 2">
    <name type="scientific">Mortierella alpina</name>
    <name type="common">Oleaginous fungus</name>
    <name type="synonym">Mortierella renispora</name>
    <dbReference type="NCBI Taxonomy" id="64518"/>
    <lineage>
        <taxon>Eukaryota</taxon>
        <taxon>Fungi</taxon>
        <taxon>Fungi incertae sedis</taxon>
        <taxon>Mucoromycota</taxon>
        <taxon>Mortierellomycotina</taxon>
        <taxon>Mortierellomycetes</taxon>
        <taxon>Mortierellales</taxon>
        <taxon>Mortierellaceae</taxon>
        <taxon>Mortierella</taxon>
    </lineage>
</organism>
<evidence type="ECO:0000313" key="2">
    <source>
        <dbReference type="Proteomes" id="UP000717515"/>
    </source>
</evidence>
<sequence>MLTIPYLSPEDEAQCVQDGGWAKEKFARNRGFKIATDRRKPSYGDWVVLSDLDEIPRRSFLETVKAPDPGTDIGRRLLEGFPESDGDVFKLGCRFYYYSYEYRHRGDWYGPVLVRYCDPASPIFARPKSDPYPRLSRIQHIMEDDWSHAGQRLREQRVEDTPSFDDQCYHCTWCLSNITQVTRKMHSYSHTEHSQELYTKRRWILDHFSHGIDLFERSGEIYDYIEDNQDLPQYVRNNSARFSYMLRRKGLANAGFTDVDPIHPLSE</sequence>
<dbReference type="AlphaFoldDB" id="A0A9P8A3V9"/>
<dbReference type="GO" id="GO:0016020">
    <property type="term" value="C:membrane"/>
    <property type="evidence" value="ECO:0007669"/>
    <property type="project" value="InterPro"/>
</dbReference>
<dbReference type="EMBL" id="JAIFTL010000181">
    <property type="protein sequence ID" value="KAG9321822.1"/>
    <property type="molecule type" value="Genomic_DNA"/>
</dbReference>
<dbReference type="PANTHER" id="PTHR12224:SF0">
    <property type="entry name" value="BETA-1,4-MANNOSYL-GLYCOPROTEIN 4-BETA-N-ACETYLGLUCOSAMINYLTRANSFERASE"/>
    <property type="match status" value="1"/>
</dbReference>
<dbReference type="GO" id="GO:0003830">
    <property type="term" value="F:beta-1,4-mannosylglycoprotein 4-beta-N-acetylglucosaminyltransferase activity"/>
    <property type="evidence" value="ECO:0007669"/>
    <property type="project" value="InterPro"/>
</dbReference>
<protein>
    <submittedName>
        <fullName evidence="1">Uncharacterized protein</fullName>
    </submittedName>
</protein>
<dbReference type="InterPro" id="IPR006813">
    <property type="entry name" value="Glyco_trans_17"/>
</dbReference>
<evidence type="ECO:0000313" key="1">
    <source>
        <dbReference type="EMBL" id="KAG9321822.1"/>
    </source>
</evidence>
<dbReference type="Proteomes" id="UP000717515">
    <property type="component" value="Unassembled WGS sequence"/>
</dbReference>
<accession>A0A9P8A3V9</accession>
<dbReference type="Pfam" id="PF04724">
    <property type="entry name" value="Glyco_transf_17"/>
    <property type="match status" value="1"/>
</dbReference>